<dbReference type="PANTHER" id="PTHR45977">
    <property type="entry name" value="TARGET OF ERK KINASE MPK-1"/>
    <property type="match status" value="1"/>
</dbReference>
<reference evidence="15" key="1">
    <citation type="submission" date="2021-01" db="EMBL/GenBank/DDBJ databases">
        <authorList>
            <consortium name="Genoscope - CEA"/>
            <person name="William W."/>
        </authorList>
    </citation>
    <scope>NUCLEOTIDE SEQUENCE</scope>
</reference>
<feature type="transmembrane region" description="Helical" evidence="13">
    <location>
        <begin position="65"/>
        <end position="86"/>
    </location>
</feature>
<dbReference type="InterPro" id="IPR001841">
    <property type="entry name" value="Znf_RING"/>
</dbReference>
<dbReference type="AlphaFoldDB" id="A0A8S1R6G1"/>
<evidence type="ECO:0000256" key="8">
    <source>
        <dbReference type="ARBA" id="ARBA00022786"/>
    </source>
</evidence>
<dbReference type="GO" id="GO:0016567">
    <property type="term" value="P:protein ubiquitination"/>
    <property type="evidence" value="ECO:0007669"/>
    <property type="project" value="TreeGrafter"/>
</dbReference>
<evidence type="ECO:0000256" key="12">
    <source>
        <dbReference type="PROSITE-ProRule" id="PRU00175"/>
    </source>
</evidence>
<protein>
    <recommendedName>
        <fullName evidence="3">RING-type E3 ubiquitin transferase</fullName>
        <ecNumber evidence="3">2.3.2.27</ecNumber>
    </recommendedName>
</protein>
<dbReference type="FunFam" id="3.30.40.10:FF:000612">
    <property type="entry name" value="Uncharacterized protein"/>
    <property type="match status" value="1"/>
</dbReference>
<evidence type="ECO:0000259" key="14">
    <source>
        <dbReference type="PROSITE" id="PS50089"/>
    </source>
</evidence>
<dbReference type="OrthoDB" id="303297at2759"/>
<keyword evidence="16" id="KW-1185">Reference proteome</keyword>
<gene>
    <name evidence="15" type="ORF">PSON_ATCC_30995.1.T1410066</name>
</gene>
<dbReference type="GO" id="GO:0016020">
    <property type="term" value="C:membrane"/>
    <property type="evidence" value="ECO:0007669"/>
    <property type="project" value="UniProtKB-SubCell"/>
</dbReference>
<feature type="domain" description="RING-type" evidence="14">
    <location>
        <begin position="246"/>
        <end position="289"/>
    </location>
</feature>
<dbReference type="EMBL" id="CAJJDN010000141">
    <property type="protein sequence ID" value="CAD8122903.1"/>
    <property type="molecule type" value="Genomic_DNA"/>
</dbReference>
<evidence type="ECO:0000256" key="2">
    <source>
        <dbReference type="ARBA" id="ARBA00004141"/>
    </source>
</evidence>
<name>A0A8S1R6G1_9CILI</name>
<accession>A0A8S1R6G1</accession>
<evidence type="ECO:0000256" key="11">
    <source>
        <dbReference type="ARBA" id="ARBA00023136"/>
    </source>
</evidence>
<dbReference type="PROSITE" id="PS50089">
    <property type="entry name" value="ZF_RING_2"/>
    <property type="match status" value="1"/>
</dbReference>
<dbReference type="EC" id="2.3.2.27" evidence="3"/>
<sequence>MDIELLIIQQDAFSTNSEQRNLKNKSKMEILIKESNFICHSICTYQIIKSFLFLAYYQVVLNSPLHYATFLVFAHDAITFFFYIILDALTFKFNYQLLLIEDKVVNIFHLNHSLIYLAIQEVLSLFRPLNGIILLYQIQQKMLMYPLIIIRILHYGCSAYYLFQFLQISQETCLLFQVQIIEIILHWIATLIITIIIGIVIIFNYYFGKQVHFKFQSRFLGTIIDDFNEMKLRDVNSLLRATTIDCPICYQGINESDTVIQLPCHQTHLFHSQCCKQWLFQNLQCPICRNQIESKNKHSFPVPYQ</sequence>
<evidence type="ECO:0000256" key="9">
    <source>
        <dbReference type="ARBA" id="ARBA00022833"/>
    </source>
</evidence>
<keyword evidence="6" id="KW-0479">Metal-binding</keyword>
<evidence type="ECO:0000313" key="15">
    <source>
        <dbReference type="EMBL" id="CAD8122903.1"/>
    </source>
</evidence>
<comment type="caution">
    <text evidence="15">The sequence shown here is derived from an EMBL/GenBank/DDBJ whole genome shotgun (WGS) entry which is preliminary data.</text>
</comment>
<keyword evidence="10 13" id="KW-1133">Transmembrane helix</keyword>
<evidence type="ECO:0000256" key="6">
    <source>
        <dbReference type="ARBA" id="ARBA00022723"/>
    </source>
</evidence>
<organism evidence="15 16">
    <name type="scientific">Paramecium sonneborni</name>
    <dbReference type="NCBI Taxonomy" id="65129"/>
    <lineage>
        <taxon>Eukaryota</taxon>
        <taxon>Sar</taxon>
        <taxon>Alveolata</taxon>
        <taxon>Ciliophora</taxon>
        <taxon>Intramacronucleata</taxon>
        <taxon>Oligohymenophorea</taxon>
        <taxon>Peniculida</taxon>
        <taxon>Parameciidae</taxon>
        <taxon>Paramecium</taxon>
    </lineage>
</organism>
<evidence type="ECO:0000256" key="13">
    <source>
        <dbReference type="SAM" id="Phobius"/>
    </source>
</evidence>
<evidence type="ECO:0000256" key="5">
    <source>
        <dbReference type="ARBA" id="ARBA00022692"/>
    </source>
</evidence>
<proteinExistence type="predicted"/>
<dbReference type="Proteomes" id="UP000692954">
    <property type="component" value="Unassembled WGS sequence"/>
</dbReference>
<keyword evidence="9" id="KW-0862">Zinc</keyword>
<evidence type="ECO:0000256" key="1">
    <source>
        <dbReference type="ARBA" id="ARBA00000900"/>
    </source>
</evidence>
<keyword evidence="5 13" id="KW-0812">Transmembrane</keyword>
<keyword evidence="4" id="KW-0808">Transferase</keyword>
<dbReference type="PANTHER" id="PTHR45977:SF4">
    <property type="entry name" value="RING-TYPE DOMAIN-CONTAINING PROTEIN"/>
    <property type="match status" value="1"/>
</dbReference>
<feature type="transmembrane region" description="Helical" evidence="13">
    <location>
        <begin position="37"/>
        <end position="59"/>
    </location>
</feature>
<feature type="transmembrane region" description="Helical" evidence="13">
    <location>
        <begin position="143"/>
        <end position="163"/>
    </location>
</feature>
<evidence type="ECO:0000313" key="16">
    <source>
        <dbReference type="Proteomes" id="UP000692954"/>
    </source>
</evidence>
<comment type="catalytic activity">
    <reaction evidence="1">
        <text>S-ubiquitinyl-[E2 ubiquitin-conjugating enzyme]-L-cysteine + [acceptor protein]-L-lysine = [E2 ubiquitin-conjugating enzyme]-L-cysteine + N(6)-ubiquitinyl-[acceptor protein]-L-lysine.</text>
        <dbReference type="EC" id="2.3.2.27"/>
    </reaction>
</comment>
<evidence type="ECO:0000256" key="4">
    <source>
        <dbReference type="ARBA" id="ARBA00022679"/>
    </source>
</evidence>
<keyword evidence="8" id="KW-0833">Ubl conjugation pathway</keyword>
<evidence type="ECO:0000256" key="7">
    <source>
        <dbReference type="ARBA" id="ARBA00022771"/>
    </source>
</evidence>
<comment type="subcellular location">
    <subcellularLocation>
        <location evidence="2">Membrane</location>
        <topology evidence="2">Multi-pass membrane protein</topology>
    </subcellularLocation>
</comment>
<evidence type="ECO:0000256" key="3">
    <source>
        <dbReference type="ARBA" id="ARBA00012483"/>
    </source>
</evidence>
<keyword evidence="7 12" id="KW-0863">Zinc-finger</keyword>
<dbReference type="GO" id="GO:0006511">
    <property type="term" value="P:ubiquitin-dependent protein catabolic process"/>
    <property type="evidence" value="ECO:0007669"/>
    <property type="project" value="TreeGrafter"/>
</dbReference>
<feature type="transmembrane region" description="Helical" evidence="13">
    <location>
        <begin position="183"/>
        <end position="207"/>
    </location>
</feature>
<keyword evidence="11 13" id="KW-0472">Membrane</keyword>
<dbReference type="GO" id="GO:0061630">
    <property type="term" value="F:ubiquitin protein ligase activity"/>
    <property type="evidence" value="ECO:0007669"/>
    <property type="project" value="UniProtKB-EC"/>
</dbReference>
<dbReference type="Pfam" id="PF13639">
    <property type="entry name" value="zf-RING_2"/>
    <property type="match status" value="1"/>
</dbReference>
<dbReference type="GO" id="GO:0008270">
    <property type="term" value="F:zinc ion binding"/>
    <property type="evidence" value="ECO:0007669"/>
    <property type="project" value="UniProtKB-KW"/>
</dbReference>
<evidence type="ECO:0000256" key="10">
    <source>
        <dbReference type="ARBA" id="ARBA00022989"/>
    </source>
</evidence>